<dbReference type="PANTHER" id="PTHR43798">
    <property type="entry name" value="MONOACYLGLYCEROL LIPASE"/>
    <property type="match status" value="1"/>
</dbReference>
<dbReference type="Gene3D" id="3.40.50.1820">
    <property type="entry name" value="alpha/beta hydrolase"/>
    <property type="match status" value="1"/>
</dbReference>
<gene>
    <name evidence="3" type="ORF">SAMN05443144_10620</name>
</gene>
<accession>A0A1M4ZFZ1</accession>
<organism evidence="3 4">
    <name type="scientific">Fodinibius roseus</name>
    <dbReference type="NCBI Taxonomy" id="1194090"/>
    <lineage>
        <taxon>Bacteria</taxon>
        <taxon>Pseudomonadati</taxon>
        <taxon>Balneolota</taxon>
        <taxon>Balneolia</taxon>
        <taxon>Balneolales</taxon>
        <taxon>Balneolaceae</taxon>
        <taxon>Fodinibius</taxon>
    </lineage>
</organism>
<dbReference type="InterPro" id="IPR000073">
    <property type="entry name" value="AB_hydrolase_1"/>
</dbReference>
<dbReference type="AlphaFoldDB" id="A0A1M4ZFZ1"/>
<dbReference type="Proteomes" id="UP000184041">
    <property type="component" value="Unassembled WGS sequence"/>
</dbReference>
<dbReference type="OrthoDB" id="9780932at2"/>
<keyword evidence="1" id="KW-0378">Hydrolase</keyword>
<dbReference type="GO" id="GO:0016787">
    <property type="term" value="F:hydrolase activity"/>
    <property type="evidence" value="ECO:0007669"/>
    <property type="project" value="UniProtKB-KW"/>
</dbReference>
<sequence>MQHNQTYRYKKGLSVSYRVAGEGKPLIMLHGWGSSGEVMWPLAEQLSDLRRCYVLDLPGFGHSSVPDRPWSVDDYADLVRQFISDRELGETDLLVHSFGGRIALKLCARPAGRTLIGKVLITGGAGMKPKRSASYYLKKYAAKLLKAPFLLLPPALREKGLAKLRSTSLWKGLGSGDYRQLSGVMRETFVKTVTEYLEPCLPEIPHEVLLLWGKNDRATPLYQARRMEEGIEQAALVVVDHAGHYAFLDRPSHFASIARAFFEE</sequence>
<dbReference type="InterPro" id="IPR050266">
    <property type="entry name" value="AB_hydrolase_sf"/>
</dbReference>
<dbReference type="STRING" id="1194090.SAMN05443144_10620"/>
<dbReference type="PANTHER" id="PTHR43798:SF31">
    <property type="entry name" value="AB HYDROLASE SUPERFAMILY PROTEIN YCLE"/>
    <property type="match status" value="1"/>
</dbReference>
<dbReference type="GO" id="GO:0016020">
    <property type="term" value="C:membrane"/>
    <property type="evidence" value="ECO:0007669"/>
    <property type="project" value="TreeGrafter"/>
</dbReference>
<name>A0A1M4ZFZ1_9BACT</name>
<proteinExistence type="predicted"/>
<evidence type="ECO:0000313" key="3">
    <source>
        <dbReference type="EMBL" id="SHF16931.1"/>
    </source>
</evidence>
<feature type="domain" description="AB hydrolase-1" evidence="2">
    <location>
        <begin position="24"/>
        <end position="251"/>
    </location>
</feature>
<dbReference type="PRINTS" id="PR00111">
    <property type="entry name" value="ABHYDROLASE"/>
</dbReference>
<evidence type="ECO:0000313" key="4">
    <source>
        <dbReference type="Proteomes" id="UP000184041"/>
    </source>
</evidence>
<evidence type="ECO:0000259" key="2">
    <source>
        <dbReference type="Pfam" id="PF00561"/>
    </source>
</evidence>
<protein>
    <submittedName>
        <fullName evidence="3">Pimeloyl-ACP methyl ester carboxylesterase</fullName>
    </submittedName>
</protein>
<reference evidence="3 4" key="1">
    <citation type="submission" date="2016-11" db="EMBL/GenBank/DDBJ databases">
        <authorList>
            <person name="Jaros S."/>
            <person name="Januszkiewicz K."/>
            <person name="Wedrychowicz H."/>
        </authorList>
    </citation>
    <scope>NUCLEOTIDE SEQUENCE [LARGE SCALE GENOMIC DNA]</scope>
    <source>
        <strain evidence="3 4">DSM 21986</strain>
    </source>
</reference>
<evidence type="ECO:0000256" key="1">
    <source>
        <dbReference type="ARBA" id="ARBA00022801"/>
    </source>
</evidence>
<dbReference type="Pfam" id="PF00561">
    <property type="entry name" value="Abhydrolase_1"/>
    <property type="match status" value="1"/>
</dbReference>
<dbReference type="InterPro" id="IPR029058">
    <property type="entry name" value="AB_hydrolase_fold"/>
</dbReference>
<dbReference type="SUPFAM" id="SSF53474">
    <property type="entry name" value="alpha/beta-Hydrolases"/>
    <property type="match status" value="1"/>
</dbReference>
<dbReference type="EMBL" id="FQUS01000006">
    <property type="protein sequence ID" value="SHF16931.1"/>
    <property type="molecule type" value="Genomic_DNA"/>
</dbReference>
<keyword evidence="4" id="KW-1185">Reference proteome</keyword>